<evidence type="ECO:0000259" key="2">
    <source>
        <dbReference type="Pfam" id="PF03795"/>
    </source>
</evidence>
<comment type="similarity">
    <text evidence="1">Belongs to the YciI family.</text>
</comment>
<dbReference type="Proteomes" id="UP000035481">
    <property type="component" value="Unassembled WGS sequence"/>
</dbReference>
<dbReference type="Pfam" id="PF03795">
    <property type="entry name" value="YCII"/>
    <property type="match status" value="1"/>
</dbReference>
<dbReference type="STRING" id="1440762.Y882_13125"/>
<evidence type="ECO:0000313" key="3">
    <source>
        <dbReference type="EMBL" id="KLD63118.1"/>
    </source>
</evidence>
<dbReference type="EMBL" id="JPLA01000032">
    <property type="protein sequence ID" value="KLD63118.1"/>
    <property type="molecule type" value="Genomic_DNA"/>
</dbReference>
<protein>
    <recommendedName>
        <fullName evidence="2">YCII-related domain-containing protein</fullName>
    </recommendedName>
</protein>
<reference evidence="3 4" key="1">
    <citation type="journal article" date="2015" name="Antonie Van Leeuwenhoek">
        <title>A phylogenomic and molecular marker based taxonomic framework for the order Xanthomonadales: proposal to transfer the families Algiphilaceae and Solimonadaceae to the order Nevskiales ord. nov. and to create a new family within the order Xanthomonadales, the family Rhodanobacteraceae fam. nov., containing the genus Rhodanobacter and its closest relatives.</title>
        <authorList>
            <person name="Naushad S."/>
            <person name="Adeolu M."/>
            <person name="Wong S."/>
            <person name="Sohail M."/>
            <person name="Schellhorn H.E."/>
            <person name="Gupta R.S."/>
        </authorList>
    </citation>
    <scope>NUCLEOTIDE SEQUENCE [LARGE SCALE GENOMIC DNA]</scope>
    <source>
        <strain evidence="3 4">DSM 16301</strain>
    </source>
</reference>
<organism evidence="3 4">
    <name type="scientific">Dyella japonica DSM 16301</name>
    <dbReference type="NCBI Taxonomy" id="1440762"/>
    <lineage>
        <taxon>Bacteria</taxon>
        <taxon>Pseudomonadati</taxon>
        <taxon>Pseudomonadota</taxon>
        <taxon>Gammaproteobacteria</taxon>
        <taxon>Lysobacterales</taxon>
        <taxon>Rhodanobacteraceae</taxon>
        <taxon>Dyella</taxon>
    </lineage>
</organism>
<evidence type="ECO:0000256" key="1">
    <source>
        <dbReference type="ARBA" id="ARBA00007689"/>
    </source>
</evidence>
<dbReference type="OrthoDB" id="9807535at2"/>
<accession>A0A0G9H0R9</accession>
<dbReference type="PANTHER" id="PTHR35174">
    <property type="entry name" value="BLL7171 PROTEIN-RELATED"/>
    <property type="match status" value="1"/>
</dbReference>
<gene>
    <name evidence="3" type="ORF">Y882_13125</name>
</gene>
<dbReference type="InterPro" id="IPR011008">
    <property type="entry name" value="Dimeric_a/b-barrel"/>
</dbReference>
<comment type="caution">
    <text evidence="3">The sequence shown here is derived from an EMBL/GenBank/DDBJ whole genome shotgun (WGS) entry which is preliminary data.</text>
</comment>
<proteinExistence type="inferred from homology"/>
<dbReference type="AlphaFoldDB" id="A0A0G9H0R9"/>
<dbReference type="PATRIC" id="fig|1440762.4.peg.2261"/>
<dbReference type="Gene3D" id="3.30.70.1060">
    <property type="entry name" value="Dimeric alpha+beta barrel"/>
    <property type="match status" value="1"/>
</dbReference>
<name>A0A0G9H0R9_9GAMM</name>
<sequence length="124" mass="13900">MKFLVMIYNDDSLLEALPPGEFDTMMHGCFVHADELRAEGHLLDSMQLESPAQAKSLRMRDNTMSVMDGPFAEAKEYLGGFNLIEAADMAEAVRIAAEFPWARTGRIEVRPVRDIDAVRRRVGA</sequence>
<dbReference type="SUPFAM" id="SSF54909">
    <property type="entry name" value="Dimeric alpha+beta barrel"/>
    <property type="match status" value="1"/>
</dbReference>
<dbReference type="PANTHER" id="PTHR35174:SF3">
    <property type="entry name" value="BLL7171 PROTEIN"/>
    <property type="match status" value="1"/>
</dbReference>
<evidence type="ECO:0000313" key="4">
    <source>
        <dbReference type="Proteomes" id="UP000035481"/>
    </source>
</evidence>
<feature type="domain" description="YCII-related" evidence="2">
    <location>
        <begin position="1"/>
        <end position="115"/>
    </location>
</feature>
<dbReference type="InterPro" id="IPR005545">
    <property type="entry name" value="YCII"/>
</dbReference>